<dbReference type="InterPro" id="IPR032710">
    <property type="entry name" value="NTF2-like_dom_sf"/>
</dbReference>
<dbReference type="AlphaFoldDB" id="A0A1M5Q791"/>
<dbReference type="InterPro" id="IPR004027">
    <property type="entry name" value="SEC_C_motif"/>
</dbReference>
<dbReference type="Gene3D" id="3.10.450.50">
    <property type="match status" value="1"/>
</dbReference>
<proteinExistence type="predicted"/>
<dbReference type="PANTHER" id="PTHR33747:SF1">
    <property type="entry name" value="ADENYLATE CYCLASE-ASSOCIATED CAP C-TERMINAL DOMAIN-CONTAINING PROTEIN"/>
    <property type="match status" value="1"/>
</dbReference>
<dbReference type="SUPFAM" id="SSF54427">
    <property type="entry name" value="NTF2-like"/>
    <property type="match status" value="1"/>
</dbReference>
<dbReference type="EMBL" id="FQWD01000006">
    <property type="protein sequence ID" value="SHH09641.1"/>
    <property type="molecule type" value="Genomic_DNA"/>
</dbReference>
<dbReference type="InterPro" id="IPR048469">
    <property type="entry name" value="YchJ-like_M"/>
</dbReference>
<dbReference type="STRING" id="634436.SAMN05216361_3759"/>
<reference evidence="3" key="1">
    <citation type="submission" date="2016-11" db="EMBL/GenBank/DDBJ databases">
        <authorList>
            <person name="Varghese N."/>
            <person name="Submissions S."/>
        </authorList>
    </citation>
    <scope>NUCLEOTIDE SEQUENCE [LARGE SCALE GENOMIC DNA]</scope>
    <source>
        <strain evidence="3">CGMCC 1.8995</strain>
    </source>
</reference>
<protein>
    <submittedName>
        <fullName evidence="2">SEC-C motif-containing protein</fullName>
    </submittedName>
</protein>
<dbReference type="SUPFAM" id="SSF103642">
    <property type="entry name" value="Sec-C motif"/>
    <property type="match status" value="1"/>
</dbReference>
<dbReference type="OrthoDB" id="21421at2"/>
<dbReference type="RefSeq" id="WP_084526695.1">
    <property type="nucleotide sequence ID" value="NZ_FQWD01000006.1"/>
</dbReference>
<gene>
    <name evidence="2" type="ORF">SAMN05216361_3759</name>
</gene>
<evidence type="ECO:0000313" key="3">
    <source>
        <dbReference type="Proteomes" id="UP000184520"/>
    </source>
</evidence>
<sequence>MVDSCYCCSSKPYEKCCAPFHSGAQTPPTPEALMRSRYAAYCIQDWPYILKTYAEKSREGLTEAMLAEHADEQTWLHLSIVPSPALTSHQVEFKAYYAIAKQCFVLHETSDFETEAGEWRYTTGLLHDDTGKLSIGRNDACLCDSGKKFKQCCLKRL</sequence>
<feature type="domain" description="YchJ-like middle NTF2-like" evidence="1">
    <location>
        <begin position="29"/>
        <end position="124"/>
    </location>
</feature>
<organism evidence="2 3">
    <name type="scientific">Marisediminitalea aggregata</name>
    <dbReference type="NCBI Taxonomy" id="634436"/>
    <lineage>
        <taxon>Bacteria</taxon>
        <taxon>Pseudomonadati</taxon>
        <taxon>Pseudomonadota</taxon>
        <taxon>Gammaproteobacteria</taxon>
        <taxon>Alteromonadales</taxon>
        <taxon>Alteromonadaceae</taxon>
        <taxon>Marisediminitalea</taxon>
    </lineage>
</organism>
<dbReference type="Proteomes" id="UP000184520">
    <property type="component" value="Unassembled WGS sequence"/>
</dbReference>
<accession>A0A1M5Q791</accession>
<name>A0A1M5Q791_9ALTE</name>
<dbReference type="Pfam" id="PF02810">
    <property type="entry name" value="SEC-C"/>
    <property type="match status" value="1"/>
</dbReference>
<dbReference type="Pfam" id="PF17775">
    <property type="entry name" value="YchJ_M-like"/>
    <property type="match status" value="1"/>
</dbReference>
<keyword evidence="3" id="KW-1185">Reference proteome</keyword>
<evidence type="ECO:0000259" key="1">
    <source>
        <dbReference type="Pfam" id="PF17775"/>
    </source>
</evidence>
<dbReference type="PANTHER" id="PTHR33747">
    <property type="entry name" value="UPF0225 PROTEIN SCO1677"/>
    <property type="match status" value="1"/>
</dbReference>
<evidence type="ECO:0000313" key="2">
    <source>
        <dbReference type="EMBL" id="SHH09641.1"/>
    </source>
</evidence>